<gene>
    <name evidence="2" type="ORF">RMCB_5765</name>
</gene>
<keyword evidence="3" id="KW-1185">Reference proteome</keyword>
<keyword evidence="1" id="KW-0812">Transmembrane</keyword>
<accession>A0A117I7J0</accession>
<keyword evidence="1" id="KW-1133">Transmembrane helix</keyword>
<dbReference type="AlphaFoldDB" id="A0A117I7J0"/>
<evidence type="ECO:0000313" key="3">
    <source>
        <dbReference type="Proteomes" id="UP000069620"/>
    </source>
</evidence>
<dbReference type="Proteomes" id="UP000069620">
    <property type="component" value="Unassembled WGS sequence"/>
</dbReference>
<comment type="caution">
    <text evidence="2">The sequence shown here is derived from an EMBL/GenBank/DDBJ whole genome shotgun (WGS) entry which is preliminary data.</text>
</comment>
<evidence type="ECO:0000313" key="2">
    <source>
        <dbReference type="EMBL" id="GAS91669.1"/>
    </source>
</evidence>
<dbReference type="STRING" id="146020.RMCB_5765"/>
<dbReference type="RefSeq" id="WP_131805589.1">
    <property type="nucleotide sequence ID" value="NZ_BCSX01000051.1"/>
</dbReference>
<name>A0A117I7J0_9MYCO</name>
<dbReference type="EMBL" id="BCSX01000051">
    <property type="protein sequence ID" value="GAS91669.1"/>
    <property type="molecule type" value="Genomic_DNA"/>
</dbReference>
<proteinExistence type="predicted"/>
<reference evidence="3" key="2">
    <citation type="submission" date="2016-02" db="EMBL/GenBank/DDBJ databases">
        <title>Draft genome sequence of five rapidly growing Mycobacterium species.</title>
        <authorList>
            <person name="Katahira K."/>
            <person name="Gotou Y."/>
            <person name="Iida K."/>
            <person name="Ogura Y."/>
            <person name="Hayashi T."/>
        </authorList>
    </citation>
    <scope>NUCLEOTIDE SEQUENCE [LARGE SCALE GENOMIC DNA]</scope>
    <source>
        <strain evidence="3">JCM15654</strain>
    </source>
</reference>
<organism evidence="2 3">
    <name type="scientific">Mycolicibacterium brisbanense</name>
    <dbReference type="NCBI Taxonomy" id="146020"/>
    <lineage>
        <taxon>Bacteria</taxon>
        <taxon>Bacillati</taxon>
        <taxon>Actinomycetota</taxon>
        <taxon>Actinomycetes</taxon>
        <taxon>Mycobacteriales</taxon>
        <taxon>Mycobacteriaceae</taxon>
        <taxon>Mycolicibacterium</taxon>
    </lineage>
</organism>
<reference evidence="3" key="1">
    <citation type="journal article" date="2016" name="Genome Announc.">
        <title>Draft Genome Sequences of Five Rapidly Growing Mycobacterium Species, M. thermoresistibile, M. fortuitum subsp. acetamidolyticum, M. canariasense, M. brisbanense, and M. novocastrense.</title>
        <authorList>
            <person name="Katahira K."/>
            <person name="Ogura Y."/>
            <person name="Gotoh Y."/>
            <person name="Hayashi T."/>
        </authorList>
    </citation>
    <scope>NUCLEOTIDE SEQUENCE [LARGE SCALE GENOMIC DNA]</scope>
    <source>
        <strain evidence="3">JCM15654</strain>
    </source>
</reference>
<keyword evidence="1" id="KW-0472">Membrane</keyword>
<feature type="transmembrane region" description="Helical" evidence="1">
    <location>
        <begin position="12"/>
        <end position="31"/>
    </location>
</feature>
<feature type="transmembrane region" description="Helical" evidence="1">
    <location>
        <begin position="43"/>
        <end position="65"/>
    </location>
</feature>
<evidence type="ECO:0000256" key="1">
    <source>
        <dbReference type="SAM" id="Phobius"/>
    </source>
</evidence>
<sequence>MNVRNSSRTRSRWWQTAILVFDFLVLLAPPLHWYFGNGKAVTAVGYFLVANLVVVASLFVMYRLVLSAGGEADS</sequence>
<dbReference type="OrthoDB" id="4948870at2"/>
<protein>
    <submittedName>
        <fullName evidence="2">Putative membrane protein</fullName>
    </submittedName>
</protein>